<feature type="compositionally biased region" description="Basic residues" evidence="20">
    <location>
        <begin position="604"/>
        <end position="615"/>
    </location>
</feature>
<name>U4L0I4_PYROM</name>
<dbReference type="NCBIfam" id="TIGR00583">
    <property type="entry name" value="mre11"/>
    <property type="match status" value="1"/>
</dbReference>
<evidence type="ECO:0000256" key="13">
    <source>
        <dbReference type="ARBA" id="ARBA00023211"/>
    </source>
</evidence>
<evidence type="ECO:0000313" key="23">
    <source>
        <dbReference type="Proteomes" id="UP000018144"/>
    </source>
</evidence>
<evidence type="ECO:0000259" key="21">
    <source>
        <dbReference type="SMART" id="SM01347"/>
    </source>
</evidence>
<dbReference type="SUPFAM" id="SSF56300">
    <property type="entry name" value="Metallo-dependent phosphatases"/>
    <property type="match status" value="1"/>
</dbReference>
<evidence type="ECO:0000313" key="22">
    <source>
        <dbReference type="EMBL" id="CCX08613.1"/>
    </source>
</evidence>
<feature type="active site" description="Proton donor" evidence="18">
    <location>
        <position position="127"/>
    </location>
</feature>
<dbReference type="eggNOG" id="KOG2310">
    <property type="taxonomic scope" value="Eukaryota"/>
</dbReference>
<dbReference type="Gene3D" id="3.30.110.110">
    <property type="entry name" value="Mre11, capping domain"/>
    <property type="match status" value="1"/>
</dbReference>
<evidence type="ECO:0000256" key="16">
    <source>
        <dbReference type="ARBA" id="ARBA00064981"/>
    </source>
</evidence>
<dbReference type="PANTHER" id="PTHR10139:SF1">
    <property type="entry name" value="DOUBLE-STRAND BREAK REPAIR PROTEIN MRE11"/>
    <property type="match status" value="1"/>
</dbReference>
<dbReference type="GO" id="GO:0006303">
    <property type="term" value="P:double-strand break repair via nonhomologous end joining"/>
    <property type="evidence" value="ECO:0007669"/>
    <property type="project" value="TreeGrafter"/>
</dbReference>
<evidence type="ECO:0000256" key="9">
    <source>
        <dbReference type="ARBA" id="ARBA00022763"/>
    </source>
</evidence>
<dbReference type="GO" id="GO:0008296">
    <property type="term" value="F:3'-5'-DNA exonuclease activity"/>
    <property type="evidence" value="ECO:0007669"/>
    <property type="project" value="InterPro"/>
</dbReference>
<feature type="region of interest" description="Disordered" evidence="20">
    <location>
        <begin position="528"/>
        <end position="727"/>
    </location>
</feature>
<evidence type="ECO:0000256" key="12">
    <source>
        <dbReference type="ARBA" id="ARBA00023204"/>
    </source>
</evidence>
<keyword evidence="7" id="KW-0479">Metal-binding</keyword>
<dbReference type="GO" id="GO:0042138">
    <property type="term" value="P:meiotic DNA double-strand break formation"/>
    <property type="evidence" value="ECO:0007669"/>
    <property type="project" value="TreeGrafter"/>
</dbReference>
<keyword evidence="11 17" id="KW-0269">Exonuclease</keyword>
<dbReference type="Proteomes" id="UP000018144">
    <property type="component" value="Unassembled WGS sequence"/>
</dbReference>
<keyword evidence="9 17" id="KW-0227">DNA damage</keyword>
<dbReference type="PANTHER" id="PTHR10139">
    <property type="entry name" value="DOUBLE-STRAND BREAK REPAIR PROTEIN MRE11"/>
    <property type="match status" value="1"/>
</dbReference>
<evidence type="ECO:0000256" key="1">
    <source>
        <dbReference type="ARBA" id="ARBA00001936"/>
    </source>
</evidence>
<evidence type="ECO:0000256" key="3">
    <source>
        <dbReference type="ARBA" id="ARBA00004286"/>
    </source>
</evidence>
<comment type="cofactor">
    <cofactor evidence="1 17">
        <name>Mn(2+)</name>
        <dbReference type="ChEBI" id="CHEBI:29035"/>
    </cofactor>
</comment>
<feature type="compositionally biased region" description="Basic residues" evidence="20">
    <location>
        <begin position="648"/>
        <end position="658"/>
    </location>
</feature>
<keyword evidence="15 17" id="KW-0469">Meiosis</keyword>
<feature type="compositionally biased region" description="Acidic residues" evidence="20">
    <location>
        <begin position="620"/>
        <end position="640"/>
    </location>
</feature>
<dbReference type="GO" id="GO:0031573">
    <property type="term" value="P:mitotic intra-S DNA damage checkpoint signaling"/>
    <property type="evidence" value="ECO:0007669"/>
    <property type="project" value="TreeGrafter"/>
</dbReference>
<dbReference type="InterPro" id="IPR029052">
    <property type="entry name" value="Metallo-depent_PP-like"/>
</dbReference>
<dbReference type="PIRSF" id="PIRSF000882">
    <property type="entry name" value="DSB_repair_MRE11"/>
    <property type="match status" value="1"/>
</dbReference>
<keyword evidence="5" id="KW-0158">Chromosome</keyword>
<evidence type="ECO:0000256" key="2">
    <source>
        <dbReference type="ARBA" id="ARBA00004123"/>
    </source>
</evidence>
<keyword evidence="8 17" id="KW-0255">Endonuclease</keyword>
<dbReference type="InterPro" id="IPR038487">
    <property type="entry name" value="Mre11_capping_dom"/>
</dbReference>
<reference evidence="22 23" key="1">
    <citation type="journal article" date="2013" name="PLoS Genet.">
        <title>The genome and development-dependent transcriptomes of Pyronema confluens: a window into fungal evolution.</title>
        <authorList>
            <person name="Traeger S."/>
            <person name="Altegoer F."/>
            <person name="Freitag M."/>
            <person name="Gabaldon T."/>
            <person name="Kempken F."/>
            <person name="Kumar A."/>
            <person name="Marcet-Houben M."/>
            <person name="Poggeler S."/>
            <person name="Stajich J.E."/>
            <person name="Nowrousian M."/>
        </authorList>
    </citation>
    <scope>NUCLEOTIDE SEQUENCE [LARGE SCALE GENOMIC DNA]</scope>
    <source>
        <strain evidence="23">CBS 100304</strain>
        <tissue evidence="22">Vegetative mycelium</tissue>
    </source>
</reference>
<dbReference type="InterPro" id="IPR003701">
    <property type="entry name" value="Mre11"/>
</dbReference>
<dbReference type="OrthoDB" id="30417at2759"/>
<dbReference type="OMA" id="ESCMFNA"/>
<keyword evidence="6 17" id="KW-0540">Nuclease</keyword>
<feature type="domain" description="Mre11 DNA-binding" evidence="21">
    <location>
        <begin position="292"/>
        <end position="469"/>
    </location>
</feature>
<evidence type="ECO:0000256" key="19">
    <source>
        <dbReference type="RuleBase" id="RU003447"/>
    </source>
</evidence>
<dbReference type="InterPro" id="IPR041796">
    <property type="entry name" value="Mre11_N"/>
</dbReference>
<dbReference type="EMBL" id="HF935425">
    <property type="protein sequence ID" value="CCX08613.1"/>
    <property type="molecule type" value="Genomic_DNA"/>
</dbReference>
<gene>
    <name evidence="22" type="ORF">PCON_08206</name>
</gene>
<dbReference type="GO" id="GO:0007095">
    <property type="term" value="P:mitotic G2 DNA damage checkpoint signaling"/>
    <property type="evidence" value="ECO:0007669"/>
    <property type="project" value="TreeGrafter"/>
</dbReference>
<dbReference type="GO" id="GO:0000723">
    <property type="term" value="P:telomere maintenance"/>
    <property type="evidence" value="ECO:0007669"/>
    <property type="project" value="TreeGrafter"/>
</dbReference>
<dbReference type="GO" id="GO:0030870">
    <property type="term" value="C:Mre11 complex"/>
    <property type="evidence" value="ECO:0007669"/>
    <property type="project" value="UniProtKB-UniRule"/>
</dbReference>
<evidence type="ECO:0000256" key="18">
    <source>
        <dbReference type="PIRSR" id="PIRSR000882-1"/>
    </source>
</evidence>
<protein>
    <recommendedName>
        <fullName evidence="17">Double-strand break repair protein</fullName>
    </recommendedName>
</protein>
<evidence type="ECO:0000256" key="15">
    <source>
        <dbReference type="ARBA" id="ARBA00023254"/>
    </source>
</evidence>
<keyword evidence="13 17" id="KW-0464">Manganese</keyword>
<evidence type="ECO:0000256" key="5">
    <source>
        <dbReference type="ARBA" id="ARBA00022454"/>
    </source>
</evidence>
<feature type="compositionally biased region" description="Polar residues" evidence="20">
    <location>
        <begin position="670"/>
        <end position="690"/>
    </location>
</feature>
<evidence type="ECO:0000256" key="10">
    <source>
        <dbReference type="ARBA" id="ARBA00022801"/>
    </source>
</evidence>
<dbReference type="Gene3D" id="3.60.21.10">
    <property type="match status" value="1"/>
</dbReference>
<proteinExistence type="inferred from homology"/>
<organism evidence="22 23">
    <name type="scientific">Pyronema omphalodes (strain CBS 100304)</name>
    <name type="common">Pyronema confluens</name>
    <dbReference type="NCBI Taxonomy" id="1076935"/>
    <lineage>
        <taxon>Eukaryota</taxon>
        <taxon>Fungi</taxon>
        <taxon>Dikarya</taxon>
        <taxon>Ascomycota</taxon>
        <taxon>Pezizomycotina</taxon>
        <taxon>Pezizomycetes</taxon>
        <taxon>Pezizales</taxon>
        <taxon>Pyronemataceae</taxon>
        <taxon>Pyronema</taxon>
    </lineage>
</organism>
<dbReference type="STRING" id="1076935.U4L0I4"/>
<keyword evidence="14 17" id="KW-0539">Nucleus</keyword>
<dbReference type="FunFam" id="3.60.21.10:FF:000011">
    <property type="entry name" value="Double-strand break repair protein"/>
    <property type="match status" value="1"/>
</dbReference>
<dbReference type="GO" id="GO:0030145">
    <property type="term" value="F:manganese ion binding"/>
    <property type="evidence" value="ECO:0007669"/>
    <property type="project" value="UniProtKB-UniRule"/>
</dbReference>
<dbReference type="GO" id="GO:0000724">
    <property type="term" value="P:double-strand break repair via homologous recombination"/>
    <property type="evidence" value="ECO:0007669"/>
    <property type="project" value="TreeGrafter"/>
</dbReference>
<dbReference type="GO" id="GO:0000014">
    <property type="term" value="F:single-stranded DNA endodeoxyribonuclease activity"/>
    <property type="evidence" value="ECO:0007669"/>
    <property type="project" value="TreeGrafter"/>
</dbReference>
<keyword evidence="10 17" id="KW-0378">Hydrolase</keyword>
<dbReference type="GO" id="GO:0097552">
    <property type="term" value="P:mitochondrial double-strand break repair via homologous recombination"/>
    <property type="evidence" value="ECO:0007669"/>
    <property type="project" value="TreeGrafter"/>
</dbReference>
<keyword evidence="12 17" id="KW-0234">DNA repair</keyword>
<sequence length="727" mass="82112">MSPPPEDDENTIRILIATDSHVGYNERDPIRGKDSARSFEEVISLAKERNVDMILLSGDLFHDNKPSHTALIDAMKTLRTNCLGDKPVELEILSDMSQEFQLAGGHVNYEDEDINVSIPVFSIHGNHDDPSGEDRLCSLDILSVSGLVNYFGRTPENDNITISPVLLQKGHTKLAMYGLSNVRDERLFRTFRDGKVKFLRPDIQQDEWFNLMTVHQNHIGHSETGYLPENFLQDFLDVVIWGHEHECIIEPRLNTEMNFHVIQPGSSVATSLCAGEAVPKHCGILSITGRDFHLEKIRLKTVRPFVYKEIILAEQKEMKNVWRKPNNRTTITQFLSEMVEELIEEAKEEWLSLQEENSQEVEIPLPLVRLRVEYSSPEGNFEMENPQRFSSRFVGKVANSHDVVQFHRKKATHKRIKTDDMEIDEEKLLAKMDNDIQNITFKDLVGEFLEKATLEIIPVNGLSDAVGQFVNKDDKHATETFVDEARKACLTKMKEFDELDEDKITDIVNAHKSYLEDQFSKGQLKIKKRNKKLKPKPDEWDSDIDGNWSDEPAAQIGPDDIASDDEEDSTSTRATTSTRGRGRGRGRGARTTTNTRKPAATKKTLAKKAPAKGKKRAVDSDEEEEVDAMEIDDDDDEEEAPAPPPTRTTRKAAVKKAAPKAAPKAAAAGRQTQLNFAPSQRVTTESQATQALFHRNPIHISSDEEEIDDSGSDDFVPIKDNKGRGRR</sequence>
<evidence type="ECO:0000256" key="14">
    <source>
        <dbReference type="ARBA" id="ARBA00023242"/>
    </source>
</evidence>
<dbReference type="CDD" id="cd00840">
    <property type="entry name" value="MPP_Mre11_N"/>
    <property type="match status" value="1"/>
</dbReference>
<feature type="compositionally biased region" description="Low complexity" evidence="20">
    <location>
        <begin position="589"/>
        <end position="603"/>
    </location>
</feature>
<accession>U4L0I4</accession>
<feature type="compositionally biased region" description="Low complexity" evidence="20">
    <location>
        <begin position="659"/>
        <end position="668"/>
    </location>
</feature>
<comment type="function">
    <text evidence="17">Core component of the MRN complex, which plays a central role in double-strand break (DSB) repair, DNA recombination, maintenance of telomere integrity and meiosis. The MRN complex is involved in the repair of DNA double-strand breaks (DSBs) via homologous recombination (HR), an error-free mechanism which primarily occurs during S and G2 phases. The complex (1) mediates the end resection of damaged DNA, which generates proper single-stranded DNA, a key initial steps in HR, and is (2) required for the recruitment of other repair factors and efficient activation of ATM and ATR upon DNA damage. Within the MRN complex, MRE11 possesses both single-strand endonuclease activity and double-strand-specific 3'-5' exonuclease activity. MRE11 first endonucleolytically cleaves the 5' strand at DNA DSB ends to prevent non-homologous end joining (NHEJ) and licence HR. It then generates a single-stranded DNA gap via 3' to 5' exonucleolytic degradation, which is required for single-strand invasion and recombination.</text>
</comment>
<dbReference type="InterPro" id="IPR007281">
    <property type="entry name" value="Mre11_DNA-bd"/>
</dbReference>
<dbReference type="GO" id="GO:0035861">
    <property type="term" value="C:site of double-strand break"/>
    <property type="evidence" value="ECO:0007669"/>
    <property type="project" value="TreeGrafter"/>
</dbReference>
<evidence type="ECO:0000256" key="8">
    <source>
        <dbReference type="ARBA" id="ARBA00022759"/>
    </source>
</evidence>
<evidence type="ECO:0000256" key="17">
    <source>
        <dbReference type="PIRNR" id="PIRNR000882"/>
    </source>
</evidence>
<evidence type="ECO:0000256" key="11">
    <source>
        <dbReference type="ARBA" id="ARBA00022839"/>
    </source>
</evidence>
<feature type="compositionally biased region" description="Basic and acidic residues" evidence="20">
    <location>
        <begin position="716"/>
        <end position="727"/>
    </location>
</feature>
<comment type="subcellular location">
    <subcellularLocation>
        <location evidence="3">Chromosome</location>
    </subcellularLocation>
    <subcellularLocation>
        <location evidence="2 17">Nucleus</location>
    </subcellularLocation>
</comment>
<evidence type="ECO:0000256" key="4">
    <source>
        <dbReference type="ARBA" id="ARBA00009028"/>
    </source>
</evidence>
<evidence type="ECO:0000256" key="20">
    <source>
        <dbReference type="SAM" id="MobiDB-lite"/>
    </source>
</evidence>
<dbReference type="Pfam" id="PF00149">
    <property type="entry name" value="Metallophos"/>
    <property type="match status" value="1"/>
</dbReference>
<dbReference type="InterPro" id="IPR004843">
    <property type="entry name" value="Calcineurin-like_PHP"/>
</dbReference>
<comment type="subunit">
    <text evidence="16">Component of the MRN complex composed of two heterodimers RAD50 and MRE11 associated with a single NBS1.</text>
</comment>
<feature type="compositionally biased region" description="Acidic residues" evidence="20">
    <location>
        <begin position="703"/>
        <end position="712"/>
    </location>
</feature>
<dbReference type="Pfam" id="PF04152">
    <property type="entry name" value="Mre11_DNA_bind"/>
    <property type="match status" value="1"/>
</dbReference>
<dbReference type="AlphaFoldDB" id="U4L0I4"/>
<comment type="similarity">
    <text evidence="4 17 19">Belongs to the MRE11/RAD32 family.</text>
</comment>
<dbReference type="SMART" id="SM01347">
    <property type="entry name" value="Mre11_DNA_bind"/>
    <property type="match status" value="1"/>
</dbReference>
<keyword evidence="23" id="KW-1185">Reference proteome</keyword>
<evidence type="ECO:0000256" key="6">
    <source>
        <dbReference type="ARBA" id="ARBA00022722"/>
    </source>
</evidence>
<evidence type="ECO:0000256" key="7">
    <source>
        <dbReference type="ARBA" id="ARBA00022723"/>
    </source>
</evidence>